<organism evidence="1 2">
    <name type="scientific">Paraglomus occultum</name>
    <dbReference type="NCBI Taxonomy" id="144539"/>
    <lineage>
        <taxon>Eukaryota</taxon>
        <taxon>Fungi</taxon>
        <taxon>Fungi incertae sedis</taxon>
        <taxon>Mucoromycota</taxon>
        <taxon>Glomeromycotina</taxon>
        <taxon>Glomeromycetes</taxon>
        <taxon>Paraglomerales</taxon>
        <taxon>Paraglomeraceae</taxon>
        <taxon>Paraglomus</taxon>
    </lineage>
</organism>
<feature type="non-terminal residue" evidence="1">
    <location>
        <position position="44"/>
    </location>
</feature>
<reference evidence="1" key="1">
    <citation type="submission" date="2021-06" db="EMBL/GenBank/DDBJ databases">
        <authorList>
            <person name="Kallberg Y."/>
            <person name="Tangrot J."/>
            <person name="Rosling A."/>
        </authorList>
    </citation>
    <scope>NUCLEOTIDE SEQUENCE</scope>
    <source>
        <strain evidence="1">IA702</strain>
    </source>
</reference>
<feature type="non-terminal residue" evidence="1">
    <location>
        <position position="1"/>
    </location>
</feature>
<dbReference type="Proteomes" id="UP000789572">
    <property type="component" value="Unassembled WGS sequence"/>
</dbReference>
<keyword evidence="2" id="KW-1185">Reference proteome</keyword>
<protein>
    <submittedName>
        <fullName evidence="1">8264_t:CDS:1</fullName>
    </submittedName>
</protein>
<dbReference type="AlphaFoldDB" id="A0A9N9EED1"/>
<name>A0A9N9EED1_9GLOM</name>
<comment type="caution">
    <text evidence="1">The sequence shown here is derived from an EMBL/GenBank/DDBJ whole genome shotgun (WGS) entry which is preliminary data.</text>
</comment>
<evidence type="ECO:0000313" key="2">
    <source>
        <dbReference type="Proteomes" id="UP000789572"/>
    </source>
</evidence>
<evidence type="ECO:0000313" key="1">
    <source>
        <dbReference type="EMBL" id="CAG8673344.1"/>
    </source>
</evidence>
<sequence>SVINLEFLMSLKEKMPVCKPIIYLLGKIKEACSTTDLGYHLTLE</sequence>
<accession>A0A9N9EED1</accession>
<dbReference type="EMBL" id="CAJVPJ010007080">
    <property type="protein sequence ID" value="CAG8673344.1"/>
    <property type="molecule type" value="Genomic_DNA"/>
</dbReference>
<proteinExistence type="predicted"/>
<gene>
    <name evidence="1" type="ORF">POCULU_LOCUS11094</name>
</gene>